<keyword evidence="3" id="KW-1185">Reference proteome</keyword>
<feature type="domain" description="VLIG-type G" evidence="2">
    <location>
        <begin position="537"/>
        <end position="781"/>
    </location>
</feature>
<dbReference type="Pfam" id="PF25974">
    <property type="entry name" value="URGCP_9th"/>
    <property type="match status" value="1"/>
</dbReference>
<dbReference type="PROSITE" id="PS51717">
    <property type="entry name" value="G_VLIG"/>
    <property type="match status" value="1"/>
</dbReference>
<name>A0ABM5GRE9_9SAUR</name>
<evidence type="ECO:0000313" key="4">
    <source>
        <dbReference type="RefSeq" id="XP_072860212.1"/>
    </source>
</evidence>
<dbReference type="Pfam" id="PF25496">
    <property type="entry name" value="URGCP"/>
    <property type="match status" value="1"/>
</dbReference>
<accession>A0ABM5GRE9</accession>
<dbReference type="Gene3D" id="3.40.50.300">
    <property type="entry name" value="P-loop containing nucleotide triphosphate hydrolases"/>
    <property type="match status" value="1"/>
</dbReference>
<protein>
    <submittedName>
        <fullName evidence="4">Up-regulator of cell proliferation-like</fullName>
    </submittedName>
</protein>
<dbReference type="InterPro" id="IPR027417">
    <property type="entry name" value="P-loop_NTPase"/>
</dbReference>
<gene>
    <name evidence="4" type="primary">LOC110090744</name>
</gene>
<proteinExistence type="inferred from homology"/>
<dbReference type="SUPFAM" id="SSF52540">
    <property type="entry name" value="P-loop containing nucleoside triphosphate hydrolases"/>
    <property type="match status" value="1"/>
</dbReference>
<evidence type="ECO:0000313" key="3">
    <source>
        <dbReference type="Proteomes" id="UP001652642"/>
    </source>
</evidence>
<reference evidence="4" key="1">
    <citation type="submission" date="2025-08" db="UniProtKB">
        <authorList>
            <consortium name="RefSeq"/>
        </authorList>
    </citation>
    <scope>IDENTIFICATION</scope>
</reference>
<dbReference type="PANTHER" id="PTHR14819:SF9">
    <property type="entry name" value="UP-REGULATOR OF CELL PROLIFERATION-LIKE"/>
    <property type="match status" value="1"/>
</dbReference>
<dbReference type="GeneID" id="110090744"/>
<dbReference type="Pfam" id="PF25683">
    <property type="entry name" value="URGCP_GTPase"/>
    <property type="match status" value="1"/>
</dbReference>
<evidence type="ECO:0000256" key="1">
    <source>
        <dbReference type="ARBA" id="ARBA00006828"/>
    </source>
</evidence>
<dbReference type="InterPro" id="IPR057365">
    <property type="entry name" value="URGCP"/>
</dbReference>
<dbReference type="RefSeq" id="XP_072860212.1">
    <property type="nucleotide sequence ID" value="XM_073004111.1"/>
</dbReference>
<dbReference type="InterPro" id="IPR058641">
    <property type="entry name" value="GVIN1_dom"/>
</dbReference>
<dbReference type="InterPro" id="IPR030383">
    <property type="entry name" value="G_VLIG_dom"/>
</dbReference>
<dbReference type="PANTHER" id="PTHR14819">
    <property type="entry name" value="GTP-BINDING"/>
    <property type="match status" value="1"/>
</dbReference>
<dbReference type="Proteomes" id="UP001652642">
    <property type="component" value="Chromosome 6"/>
</dbReference>
<sequence length="1494" mass="174146">MKVKEEEKRVDERIFFSSETDVRVSVNPLDVLCAVLLCSDSFLQQEIFSKMSLCQFALPLLLPPLETPKCTLMLWAMRGIVKQWMPHSLAESKGFREENLVLTPMAVISFVRMGTSTFSKSAVLNDFLSPSQQHNDFFIHRDSESGNIPREIAEGLVEIAWYFPGQKSSDLFPEPIAVTNLRGDAESHWVQFSFLTQVSSAVFIFAECINEREYILLSSLKELSTQFYFIIEDHGRKSTNTLDFLNKLAPLLRLSNSHILVKTAMSNKAEFVEKLRSAVGRIISSPNSMSVNQMAAVARELTIHVDEDNKECQQALECALQITRDIKEVAGYKKETLILQGELWKNLAKVEKELCRMTKQGDTPSEEYRSELRSKLLMLRKKQNEYKPQAGLIHFMDAIRHLNSAEKHYFLKWLKFNLDNIARENLSKLRSEYKELCKMFGDNRRKITETDQLISSSSLGVEHFMRELGQFYEAECSMVNEGKIAKNKRQFLHFPNIAADLMLEGFPLELIDGDVSNMPLQWITDVLNRLNKKLRNQSKLMVITVLGVQSTGKSTLLNTMFGLQFAVSSGRCTRGAFMMLLRVRKKLAKEFGCDFILVIDTEGLKAPELAKLEDSYQHDNELATLVVGMSDITIVNMAMENATEMKDILQIVTHAFLRMERIGQKPNCQFVHQNVNDVSAYDQNMRDRKHLLEELNEMTTAAAKMEKINREIRFSDIMDYDPEMHNWYIPGLWHGVPPMAPVNRGYSEKVFELKKSLFEFIKDRSHKRPPKDIPEFIEWVKSLWKAVKHENFIFSFRNSLIAEAYNQLSMKYSEWDWHFHREMHLWVSEQETVIQNVDLDELDHSNWKNDLQAKLSSGEQRMLQHLEEYFESGAANLHLVERYKEDFIRSASSLKRELENYSSTKCIEAIRIKKGRHKIDTLQTEYLKIFEGKVDKLLEDCRKNEYRLEDEELKKKFERMWAETLSAISPTPLENRQILSDIELSLRKELAHRGSLVNLKVQEAKCLLTYRISTFQMKPEYLETSIIYRVTHFFAKKDRWHKAEELARSLMTLCSSYINEKVCCRGDYDETYCGELLHMINEKLQESDVEKLHVTACFEIDLKLHILGEATHSFQKMHEDFIKENDPHVRLENLRPQYFSVFRDLYLEKDALQNRAKDFCERCLYPSIVDYINKRLGIEIVNDILTSSQSIGYASRSFFQFRVLKELLEERDVNKFVNYIMEYETFVKGWIKGQILDHYAENDLKDLEKEIVSHIVKKIRETLESMTHKSIETLSEFLDNFCQHMQKELVISKDNLMGIQFKNTFDPCQFSAWVGKFLPDLQTQIMSDFAALEIKSKLSNLSVKPQRELFNRVFGCGKQCPFCKVPCEAGGSAHKEHFAAIHRPQGLGRYRNESSEELVHSICSTDVVSNSRFRNCDTDWEVRPYKDYRDYYPDWCIQPDPSINASDYWKFVLKEFNCDFARRYHAKPADLPEDWKNISQEQALEAIKETYNVN</sequence>
<dbReference type="InterPro" id="IPR052986">
    <property type="entry name" value="VLIG_GTPase"/>
</dbReference>
<evidence type="ECO:0000259" key="2">
    <source>
        <dbReference type="PROSITE" id="PS51717"/>
    </source>
</evidence>
<organism evidence="3 4">
    <name type="scientific">Pogona vitticeps</name>
    <name type="common">central bearded dragon</name>
    <dbReference type="NCBI Taxonomy" id="103695"/>
    <lineage>
        <taxon>Eukaryota</taxon>
        <taxon>Metazoa</taxon>
        <taxon>Chordata</taxon>
        <taxon>Craniata</taxon>
        <taxon>Vertebrata</taxon>
        <taxon>Euteleostomi</taxon>
        <taxon>Lepidosauria</taxon>
        <taxon>Squamata</taxon>
        <taxon>Bifurcata</taxon>
        <taxon>Unidentata</taxon>
        <taxon>Episquamata</taxon>
        <taxon>Toxicofera</taxon>
        <taxon>Iguania</taxon>
        <taxon>Acrodonta</taxon>
        <taxon>Agamidae</taxon>
        <taxon>Amphibolurinae</taxon>
        <taxon>Pogona</taxon>
    </lineage>
</organism>
<comment type="similarity">
    <text evidence="1">Belongs to the TRAFAC class dynamin-like GTPase superfamily. Very large inducible GTPase (VLIG) family.</text>
</comment>